<keyword evidence="3" id="KW-1185">Reference proteome</keyword>
<comment type="caution">
    <text evidence="2">The sequence shown here is derived from an EMBL/GenBank/DDBJ whole genome shotgun (WGS) entry which is preliminary data.</text>
</comment>
<dbReference type="EMBL" id="JAEUGD010000058">
    <property type="protein sequence ID" value="MBL6448185.1"/>
    <property type="molecule type" value="Genomic_DNA"/>
</dbReference>
<name>A0A937G1C6_9BACT</name>
<reference evidence="2" key="1">
    <citation type="submission" date="2021-01" db="EMBL/GenBank/DDBJ databases">
        <title>Fulvivirga kasyanovii gen. nov., sp nov., a novel member of the phylum Bacteroidetes isolated from seawater in a mussel farm.</title>
        <authorList>
            <person name="Zhao L.-H."/>
            <person name="Wang Z.-J."/>
        </authorList>
    </citation>
    <scope>NUCLEOTIDE SEQUENCE</scope>
    <source>
        <strain evidence="2">29W222</strain>
    </source>
</reference>
<dbReference type="AlphaFoldDB" id="A0A937G1C6"/>
<gene>
    <name evidence="2" type="ORF">JMN32_17835</name>
</gene>
<evidence type="ECO:0000256" key="1">
    <source>
        <dbReference type="SAM" id="MobiDB-lite"/>
    </source>
</evidence>
<evidence type="ECO:0000313" key="2">
    <source>
        <dbReference type="EMBL" id="MBL6448185.1"/>
    </source>
</evidence>
<accession>A0A937G1C6</accession>
<proteinExistence type="predicted"/>
<evidence type="ECO:0000313" key="3">
    <source>
        <dbReference type="Proteomes" id="UP000614216"/>
    </source>
</evidence>
<organism evidence="2 3">
    <name type="scientific">Fulvivirga marina</name>
    <dbReference type="NCBI Taxonomy" id="2494733"/>
    <lineage>
        <taxon>Bacteria</taxon>
        <taxon>Pseudomonadati</taxon>
        <taxon>Bacteroidota</taxon>
        <taxon>Cytophagia</taxon>
        <taxon>Cytophagales</taxon>
        <taxon>Fulvivirgaceae</taxon>
        <taxon>Fulvivirga</taxon>
    </lineage>
</organism>
<sequence length="127" mass="14734">MAKRKNPLKDIDAFLKQESTSFVNPEEISPKKRKKDSDKQEEESPTAKPALKAMKEQVSKEDIIAELHALANKEGDTFRPSLYEIIRKALESLEHSTAEDKMLINTLLYINDKANWKENIKNYWQTK</sequence>
<protein>
    <submittedName>
        <fullName evidence="2">Uncharacterized protein</fullName>
    </submittedName>
</protein>
<feature type="region of interest" description="Disordered" evidence="1">
    <location>
        <begin position="21"/>
        <end position="54"/>
    </location>
</feature>
<dbReference type="RefSeq" id="WP_202857713.1">
    <property type="nucleotide sequence ID" value="NZ_JAEUGD010000058.1"/>
</dbReference>
<dbReference type="Proteomes" id="UP000614216">
    <property type="component" value="Unassembled WGS sequence"/>
</dbReference>